<organism evidence="1 2">
    <name type="scientific">Acetomicrobium flavidum</name>
    <dbReference type="NCBI Taxonomy" id="49896"/>
    <lineage>
        <taxon>Bacteria</taxon>
        <taxon>Thermotogati</taxon>
        <taxon>Synergistota</taxon>
        <taxon>Synergistia</taxon>
        <taxon>Synergistales</taxon>
        <taxon>Acetomicrobiaceae</taxon>
        <taxon>Acetomicrobium</taxon>
    </lineage>
</organism>
<dbReference type="PANTHER" id="PTHR40026:SF1">
    <property type="entry name" value="PROTEIN VEG"/>
    <property type="match status" value="1"/>
</dbReference>
<dbReference type="Pfam" id="PF06257">
    <property type="entry name" value="VEG"/>
    <property type="match status" value="1"/>
</dbReference>
<reference evidence="1 2" key="1">
    <citation type="submission" date="2016-11" db="EMBL/GenBank/DDBJ databases">
        <authorList>
            <person name="Varghese N."/>
            <person name="Submissions S."/>
        </authorList>
    </citation>
    <scope>NUCLEOTIDE SEQUENCE [LARGE SCALE GENOMIC DNA]</scope>
    <source>
        <strain evidence="1 2">DSM 20664</strain>
    </source>
</reference>
<protein>
    <submittedName>
        <fullName evidence="1">Uncharacterized protein Veg</fullName>
    </submittedName>
</protein>
<comment type="caution">
    <text evidence="1">The sequence shown here is derived from an EMBL/GenBank/DDBJ whole genome shotgun (WGS) entry which is preliminary data.</text>
</comment>
<dbReference type="EMBL" id="FSQZ01000001">
    <property type="protein sequence ID" value="SIN62376.1"/>
    <property type="molecule type" value="Genomic_DNA"/>
</dbReference>
<dbReference type="PANTHER" id="PTHR40026">
    <property type="entry name" value="PROTEIN VEG"/>
    <property type="match status" value="1"/>
</dbReference>
<name>A0ABY1JAN8_9BACT</name>
<evidence type="ECO:0000313" key="1">
    <source>
        <dbReference type="EMBL" id="SIN62376.1"/>
    </source>
</evidence>
<dbReference type="Proteomes" id="UP000185093">
    <property type="component" value="Unassembled WGS sequence"/>
</dbReference>
<keyword evidence="2" id="KW-1185">Reference proteome</keyword>
<evidence type="ECO:0000313" key="2">
    <source>
        <dbReference type="Proteomes" id="UP000185093"/>
    </source>
</evidence>
<sequence length="82" mass="9675">MTEKLVCIREKLASHIGARVRYRQPKGRRKTEEHEGIIMETYPNIFTLFVKSQNSTVSFRYTDLLTHDVEMELLSSKERIAF</sequence>
<dbReference type="RefSeq" id="WP_014806830.1">
    <property type="nucleotide sequence ID" value="NZ_DAONBL010000020.1"/>
</dbReference>
<proteinExistence type="predicted"/>
<gene>
    <name evidence="1" type="ORF">SAMN05444368_0146</name>
</gene>
<dbReference type="InterPro" id="IPR009366">
    <property type="entry name" value="Protein_Veg"/>
</dbReference>
<accession>A0ABY1JAN8</accession>
<dbReference type="Gene3D" id="2.30.30.100">
    <property type="match status" value="1"/>
</dbReference>